<name>A0A9Q0NEV2_9DIPT</name>
<evidence type="ECO:0000313" key="3">
    <source>
        <dbReference type="Proteomes" id="UP001151699"/>
    </source>
</evidence>
<dbReference type="Pfam" id="PF00650">
    <property type="entry name" value="CRAL_TRIO"/>
    <property type="match status" value="1"/>
</dbReference>
<dbReference type="EMBL" id="WJQU01000001">
    <property type="protein sequence ID" value="KAJ6648930.1"/>
    <property type="molecule type" value="Genomic_DNA"/>
</dbReference>
<dbReference type="InterPro" id="IPR011074">
    <property type="entry name" value="CRAL/TRIO_N_dom"/>
</dbReference>
<dbReference type="InterPro" id="IPR036273">
    <property type="entry name" value="CRAL/TRIO_N_dom_sf"/>
</dbReference>
<accession>A0A9Q0NEV2</accession>
<dbReference type="SUPFAM" id="SSF52087">
    <property type="entry name" value="CRAL/TRIO domain"/>
    <property type="match status" value="1"/>
</dbReference>
<dbReference type="InterPro" id="IPR036865">
    <property type="entry name" value="CRAL-TRIO_dom_sf"/>
</dbReference>
<dbReference type="SMART" id="SM00516">
    <property type="entry name" value="SEC14"/>
    <property type="match status" value="1"/>
</dbReference>
<dbReference type="GO" id="GO:1902936">
    <property type="term" value="F:phosphatidylinositol bisphosphate binding"/>
    <property type="evidence" value="ECO:0007669"/>
    <property type="project" value="TreeGrafter"/>
</dbReference>
<gene>
    <name evidence="2" type="primary">Ttpal_3</name>
    <name evidence="2" type="ORF">Bhyg_04162</name>
</gene>
<reference evidence="2" key="1">
    <citation type="submission" date="2022-07" db="EMBL/GenBank/DDBJ databases">
        <authorList>
            <person name="Trinca V."/>
            <person name="Uliana J.V.C."/>
            <person name="Torres T.T."/>
            <person name="Ward R.J."/>
            <person name="Monesi N."/>
        </authorList>
    </citation>
    <scope>NUCLEOTIDE SEQUENCE</scope>
    <source>
        <strain evidence="2">HSMRA1968</strain>
        <tissue evidence="2">Whole embryos</tissue>
    </source>
</reference>
<dbReference type="SMART" id="SM01100">
    <property type="entry name" value="CRAL_TRIO_N"/>
    <property type="match status" value="1"/>
</dbReference>
<dbReference type="PANTHER" id="PTHR10174:SF38">
    <property type="entry name" value="HL01515P"/>
    <property type="match status" value="1"/>
</dbReference>
<dbReference type="InterPro" id="IPR001251">
    <property type="entry name" value="CRAL-TRIO_dom"/>
</dbReference>
<dbReference type="PRINTS" id="PR00180">
    <property type="entry name" value="CRETINALDHBP"/>
</dbReference>
<evidence type="ECO:0000313" key="2">
    <source>
        <dbReference type="EMBL" id="KAJ6648930.1"/>
    </source>
</evidence>
<dbReference type="Gene3D" id="1.20.5.1200">
    <property type="entry name" value="Alpha-tocopherol transfer"/>
    <property type="match status" value="1"/>
</dbReference>
<sequence>MMNEAKVKPNMTQYLKYDDNKVPYIQLGNLKVRLEDEEPSDEVKEIARVELRETPDVVQPAVEEMKQLVLAETNLHVPVIDEFFIAFLRPCKYYPKSAFERMKKYYKLKQKHPKLFEDLFPISVRHVYEQDIITLLPLRHKNGARILLMEVGKKWKPAKCSLNDLFRSVLIAITSSMREPTTQICGGMIIFDFDGLALNHIMQFTPSFAAMILEWVQEVLTLRLKAVHIFNNSYIFNMLFAIFKPFIKEKLRKRIFFHGKDTKSLTKHINPDALPIKYGGTLDAPQLQGKLLADLYQQYQKEFEIFKNLFKGMTCDKN</sequence>
<protein>
    <submittedName>
        <fullName evidence="2">Alpha-tocopherol transfer protein-like</fullName>
    </submittedName>
</protein>
<organism evidence="2 3">
    <name type="scientific">Pseudolycoriella hygida</name>
    <dbReference type="NCBI Taxonomy" id="35572"/>
    <lineage>
        <taxon>Eukaryota</taxon>
        <taxon>Metazoa</taxon>
        <taxon>Ecdysozoa</taxon>
        <taxon>Arthropoda</taxon>
        <taxon>Hexapoda</taxon>
        <taxon>Insecta</taxon>
        <taxon>Pterygota</taxon>
        <taxon>Neoptera</taxon>
        <taxon>Endopterygota</taxon>
        <taxon>Diptera</taxon>
        <taxon>Nematocera</taxon>
        <taxon>Sciaroidea</taxon>
        <taxon>Sciaridae</taxon>
        <taxon>Pseudolycoriella</taxon>
    </lineage>
</organism>
<dbReference type="GO" id="GO:0016020">
    <property type="term" value="C:membrane"/>
    <property type="evidence" value="ECO:0007669"/>
    <property type="project" value="TreeGrafter"/>
</dbReference>
<dbReference type="Gene3D" id="1.10.8.20">
    <property type="entry name" value="N-terminal domain of phosphatidylinositol transfer protein sec14p"/>
    <property type="match status" value="1"/>
</dbReference>
<feature type="domain" description="CRAL-TRIO" evidence="1">
    <location>
        <begin position="112"/>
        <end position="286"/>
    </location>
</feature>
<dbReference type="AlphaFoldDB" id="A0A9Q0NEV2"/>
<dbReference type="CDD" id="cd00170">
    <property type="entry name" value="SEC14"/>
    <property type="match status" value="1"/>
</dbReference>
<proteinExistence type="predicted"/>
<dbReference type="SUPFAM" id="SSF46938">
    <property type="entry name" value="CRAL/TRIO N-terminal domain"/>
    <property type="match status" value="1"/>
</dbReference>
<dbReference type="PROSITE" id="PS50191">
    <property type="entry name" value="CRAL_TRIO"/>
    <property type="match status" value="1"/>
</dbReference>
<dbReference type="PANTHER" id="PTHR10174">
    <property type="entry name" value="ALPHA-TOCOPHEROL TRANSFER PROTEIN-RELATED"/>
    <property type="match status" value="1"/>
</dbReference>
<evidence type="ECO:0000259" key="1">
    <source>
        <dbReference type="PROSITE" id="PS50191"/>
    </source>
</evidence>
<keyword evidence="3" id="KW-1185">Reference proteome</keyword>
<comment type="caution">
    <text evidence="2">The sequence shown here is derived from an EMBL/GenBank/DDBJ whole genome shotgun (WGS) entry which is preliminary data.</text>
</comment>
<dbReference type="Gene3D" id="3.40.525.10">
    <property type="entry name" value="CRAL-TRIO lipid binding domain"/>
    <property type="match status" value="1"/>
</dbReference>
<dbReference type="Proteomes" id="UP001151699">
    <property type="component" value="Chromosome A"/>
</dbReference>
<dbReference type="OrthoDB" id="75724at2759"/>